<feature type="compositionally biased region" description="Basic and acidic residues" evidence="7">
    <location>
        <begin position="504"/>
        <end position="522"/>
    </location>
</feature>
<dbReference type="PANTHER" id="PTHR14085:SF3">
    <property type="entry name" value="WD REPEAT-CONTAINING PROTEIN 46"/>
    <property type="match status" value="1"/>
</dbReference>
<dbReference type="Pfam" id="PF08149">
    <property type="entry name" value="BING4CT"/>
    <property type="match status" value="1"/>
</dbReference>
<dbReference type="InterPro" id="IPR019775">
    <property type="entry name" value="WD40_repeat_CS"/>
</dbReference>
<feature type="compositionally biased region" description="Basic and acidic residues" evidence="7">
    <location>
        <begin position="8"/>
        <end position="20"/>
    </location>
</feature>
<evidence type="ECO:0000256" key="6">
    <source>
        <dbReference type="PROSITE-ProRule" id="PRU00221"/>
    </source>
</evidence>
<dbReference type="GO" id="GO:0030686">
    <property type="term" value="C:90S preribosome"/>
    <property type="evidence" value="ECO:0007669"/>
    <property type="project" value="TreeGrafter"/>
</dbReference>
<proteinExistence type="predicted"/>
<evidence type="ECO:0000256" key="1">
    <source>
        <dbReference type="ARBA" id="ARBA00004604"/>
    </source>
</evidence>
<keyword evidence="5" id="KW-0539">Nucleus</keyword>
<keyword evidence="4" id="KW-0677">Repeat</keyword>
<evidence type="ECO:0000256" key="4">
    <source>
        <dbReference type="ARBA" id="ARBA00022737"/>
    </source>
</evidence>
<dbReference type="GO" id="GO:0032040">
    <property type="term" value="C:small-subunit processome"/>
    <property type="evidence" value="ECO:0007669"/>
    <property type="project" value="TreeGrafter"/>
</dbReference>
<keyword evidence="3 6" id="KW-0853">WD repeat</keyword>
<feature type="region of interest" description="Disordered" evidence="7">
    <location>
        <begin position="472"/>
        <end position="544"/>
    </location>
</feature>
<evidence type="ECO:0000259" key="8">
    <source>
        <dbReference type="SMART" id="SM01033"/>
    </source>
</evidence>
<dbReference type="PROSITE" id="PS50082">
    <property type="entry name" value="WD_REPEATS_2"/>
    <property type="match status" value="1"/>
</dbReference>
<feature type="compositionally biased region" description="Basic residues" evidence="7">
    <location>
        <begin position="24"/>
        <end position="36"/>
    </location>
</feature>
<evidence type="ECO:0000256" key="2">
    <source>
        <dbReference type="ARBA" id="ARBA00022552"/>
    </source>
</evidence>
<dbReference type="SMART" id="SM00320">
    <property type="entry name" value="WD40"/>
    <property type="match status" value="4"/>
</dbReference>
<dbReference type="SMART" id="SM01033">
    <property type="entry name" value="BING4CT"/>
    <property type="match status" value="1"/>
</dbReference>
<protein>
    <recommendedName>
        <fullName evidence="8">BING4 C-terminal domain-containing protein</fullName>
    </recommendedName>
</protein>
<dbReference type="EMBL" id="HBIP01030746">
    <property type="protein sequence ID" value="CAE0503599.1"/>
    <property type="molecule type" value="Transcribed_RNA"/>
</dbReference>
<dbReference type="Pfam" id="PF00400">
    <property type="entry name" value="WD40"/>
    <property type="match status" value="1"/>
</dbReference>
<dbReference type="SUPFAM" id="SSF50978">
    <property type="entry name" value="WD40 repeat-like"/>
    <property type="match status" value="1"/>
</dbReference>
<dbReference type="PROSITE" id="PS50294">
    <property type="entry name" value="WD_REPEATS_REGION"/>
    <property type="match status" value="1"/>
</dbReference>
<comment type="subcellular location">
    <subcellularLocation>
        <location evidence="1">Nucleus</location>
        <location evidence="1">Nucleolus</location>
    </subcellularLocation>
</comment>
<feature type="repeat" description="WD" evidence="6">
    <location>
        <begin position="283"/>
        <end position="324"/>
    </location>
</feature>
<dbReference type="PROSITE" id="PS00678">
    <property type="entry name" value="WD_REPEATS_1"/>
    <property type="match status" value="1"/>
</dbReference>
<dbReference type="InterPro" id="IPR012952">
    <property type="entry name" value="BING4_C_dom"/>
</dbReference>
<dbReference type="GO" id="GO:0000462">
    <property type="term" value="P:maturation of SSU-rRNA from tricistronic rRNA transcript (SSU-rRNA, 5.8S rRNA, LSU-rRNA)"/>
    <property type="evidence" value="ECO:0007669"/>
    <property type="project" value="TreeGrafter"/>
</dbReference>
<keyword evidence="2" id="KW-0698">rRNA processing</keyword>
<dbReference type="InterPro" id="IPR036322">
    <property type="entry name" value="WD40_repeat_dom_sf"/>
</dbReference>
<dbReference type="FunFam" id="2.130.10.10:FF:000378">
    <property type="entry name" value="U3 small nucleolar RNA-associated protein 7"/>
    <property type="match status" value="1"/>
</dbReference>
<dbReference type="InterPro" id="IPR001680">
    <property type="entry name" value="WD40_rpt"/>
</dbReference>
<evidence type="ECO:0000256" key="7">
    <source>
        <dbReference type="SAM" id="MobiDB-lite"/>
    </source>
</evidence>
<feature type="domain" description="BING4 C-terminal" evidence="8">
    <location>
        <begin position="364"/>
        <end position="444"/>
    </location>
</feature>
<organism evidence="9">
    <name type="scientific">Dunaliella tertiolecta</name>
    <name type="common">Green alga</name>
    <dbReference type="NCBI Taxonomy" id="3047"/>
    <lineage>
        <taxon>Eukaryota</taxon>
        <taxon>Viridiplantae</taxon>
        <taxon>Chlorophyta</taxon>
        <taxon>core chlorophytes</taxon>
        <taxon>Chlorophyceae</taxon>
        <taxon>CS clade</taxon>
        <taxon>Chlamydomonadales</taxon>
        <taxon>Dunaliellaceae</taxon>
        <taxon>Dunaliella</taxon>
    </lineage>
</organism>
<dbReference type="InterPro" id="IPR015943">
    <property type="entry name" value="WD40/YVTN_repeat-like_dom_sf"/>
</dbReference>
<gene>
    <name evidence="9" type="ORF">DTER00134_LOCUS18672</name>
</gene>
<reference evidence="9" key="1">
    <citation type="submission" date="2021-01" db="EMBL/GenBank/DDBJ databases">
        <authorList>
            <person name="Corre E."/>
            <person name="Pelletier E."/>
            <person name="Niang G."/>
            <person name="Scheremetjew M."/>
            <person name="Finn R."/>
            <person name="Kale V."/>
            <person name="Holt S."/>
            <person name="Cochrane G."/>
            <person name="Meng A."/>
            <person name="Brown T."/>
            <person name="Cohen L."/>
        </authorList>
    </citation>
    <scope>NUCLEOTIDE SEQUENCE</scope>
    <source>
        <strain evidence="9">CCMP1320</strain>
    </source>
</reference>
<sequence length="544" mass="60308">MPAQGEVEPTHESADKEHGTAKASSKKGRGGAKKPKTAQLRGPGVALKKITDKKLKGRLKHSERLFQESQAKASKVTEWLQPSEPGYLEAEGVEQTWNVKQTDIAAVVDVGVAQKAFDLRLPDLGPYSLDFTRAGRHLLLGGRKGHLAMVDWQRRSVQCEVQVQETTRDVCFLHNETFFAAAQKKYVFIYDKRGIEIHCLRDHTEPNVLQFLPHHFLLASVGKSGFLHYQDTSTGHIVATHRTGLGPCAVMRQNPWNAVLGLGHAGGVVSMWTPNITTPVVKMLSHRGPVNAVAFDPSGHYMASAGADNQIKVWDVRTFKPLHAYFSYSPVTSLDISQRGLLAVGYGSKVQVWRDALHTKASAPYMTHRLMDGVHLADMQFAPYEDVLGLGNSDGYSSIIVPGSGEPNFDSYVANPYASLRERREGEVAALLDKLQPSTIVLDPNTIGRVRKEPQEVQRQRQAEAQAANAARLAAQRAESDSKRKMKGKNKPSKRHRKKQNNIIEEKKPQIKAQKKELEQKAAKKAAASPPPDVPRALERFFRK</sequence>
<dbReference type="InterPro" id="IPR040315">
    <property type="entry name" value="WDR46/Utp7"/>
</dbReference>
<evidence type="ECO:0000256" key="5">
    <source>
        <dbReference type="ARBA" id="ARBA00023242"/>
    </source>
</evidence>
<evidence type="ECO:0000256" key="3">
    <source>
        <dbReference type="ARBA" id="ARBA00022574"/>
    </source>
</evidence>
<dbReference type="Gene3D" id="2.130.10.10">
    <property type="entry name" value="YVTN repeat-like/Quinoprotein amine dehydrogenase"/>
    <property type="match status" value="1"/>
</dbReference>
<accession>A0A7S3VSA9</accession>
<feature type="compositionally biased region" description="Basic residues" evidence="7">
    <location>
        <begin position="484"/>
        <end position="500"/>
    </location>
</feature>
<dbReference type="AlphaFoldDB" id="A0A7S3VSA9"/>
<name>A0A7S3VSA9_DUNTE</name>
<dbReference type="PANTHER" id="PTHR14085">
    <property type="entry name" value="WD-REPEAT PROTEIN BING4"/>
    <property type="match status" value="1"/>
</dbReference>
<evidence type="ECO:0000313" key="9">
    <source>
        <dbReference type="EMBL" id="CAE0503599.1"/>
    </source>
</evidence>
<feature type="region of interest" description="Disordered" evidence="7">
    <location>
        <begin position="1"/>
        <end position="47"/>
    </location>
</feature>